<evidence type="ECO:0000256" key="1">
    <source>
        <dbReference type="SAM" id="Coils"/>
    </source>
</evidence>
<keyword evidence="3" id="KW-1185">Reference proteome</keyword>
<protein>
    <recommendedName>
        <fullName evidence="4">Phage shock protein A</fullName>
    </recommendedName>
</protein>
<sequence>MFKSLTALLKKTPHNPQLEQATRQIAALEYRLAEAQVQIDDLHFELKEKDKRIDGLQIIIKNQKDDILNLRKVRSTKKKKGVRK</sequence>
<accession>A0ABY6TKX6</accession>
<feature type="coiled-coil region" evidence="1">
    <location>
        <begin position="18"/>
        <end position="66"/>
    </location>
</feature>
<proteinExistence type="predicted"/>
<evidence type="ECO:0008006" key="4">
    <source>
        <dbReference type="Google" id="ProtNLM"/>
    </source>
</evidence>
<name>A0ABY6TKX6_9PAST</name>
<gene>
    <name evidence="2" type="ORF">SAMEA1410922_01522</name>
</gene>
<keyword evidence="1" id="KW-0175">Coiled coil</keyword>
<dbReference type="EMBL" id="CABFKI010000009">
    <property type="protein sequence ID" value="VTU08620.1"/>
    <property type="molecule type" value="Genomic_DNA"/>
</dbReference>
<dbReference type="GeneID" id="86155920"/>
<evidence type="ECO:0000313" key="2">
    <source>
        <dbReference type="EMBL" id="VTU08620.1"/>
    </source>
</evidence>
<dbReference type="RefSeq" id="WP_135710518.1">
    <property type="nucleotide sequence ID" value="NZ_CABFKI010000009.1"/>
</dbReference>
<reference evidence="2 3" key="1">
    <citation type="submission" date="2019-05" db="EMBL/GenBank/DDBJ databases">
        <authorList>
            <consortium name="Pathogen Informatics"/>
        </authorList>
    </citation>
    <scope>NUCLEOTIDE SEQUENCE [LARGE SCALE GENOMIC DNA]</scope>
    <source>
        <strain evidence="2 3">NM319</strain>
    </source>
</reference>
<dbReference type="Proteomes" id="UP000308167">
    <property type="component" value="Unassembled WGS sequence"/>
</dbReference>
<dbReference type="Gene3D" id="1.20.5.730">
    <property type="entry name" value="Single helix bin"/>
    <property type="match status" value="1"/>
</dbReference>
<comment type="caution">
    <text evidence="2">The sequence shown here is derived from an EMBL/GenBank/DDBJ whole genome shotgun (WGS) entry which is preliminary data.</text>
</comment>
<organism evidence="2 3">
    <name type="scientific">Actinobacillus porcinus</name>
    <dbReference type="NCBI Taxonomy" id="51048"/>
    <lineage>
        <taxon>Bacteria</taxon>
        <taxon>Pseudomonadati</taxon>
        <taxon>Pseudomonadota</taxon>
        <taxon>Gammaproteobacteria</taxon>
        <taxon>Pasteurellales</taxon>
        <taxon>Pasteurellaceae</taxon>
        <taxon>Actinobacillus</taxon>
    </lineage>
</organism>
<evidence type="ECO:0000313" key="3">
    <source>
        <dbReference type="Proteomes" id="UP000308167"/>
    </source>
</evidence>